<dbReference type="OrthoDB" id="10349233at2759"/>
<evidence type="ECO:0000313" key="5">
    <source>
        <dbReference type="EMBL" id="CAF4021301.1"/>
    </source>
</evidence>
<name>A0A815A3U1_9BILA</name>
<feature type="region of interest" description="Disordered" evidence="1">
    <location>
        <begin position="1"/>
        <end position="22"/>
    </location>
</feature>
<dbReference type="EMBL" id="CAJNOQ010010430">
    <property type="protein sequence ID" value="CAF1251658.1"/>
    <property type="molecule type" value="Genomic_DNA"/>
</dbReference>
<sequence>MSSSCNRLARADQSAGAQANDVDISHIERSVSAFPSLAESKSNATLMSEPTTSKKEQGQRSQSHQPFVRRRVLHSVVPESNFLTPATRPQEYGKIGQPIKVFVNQFKVTVDSTFVNQYDIDIQMSGRDKSLHLANKDERWETLQRIAKREKFPVVWYDEGENLYTRANLACFTKPFQITIKNNDEDKSFQ</sequence>
<gene>
    <name evidence="3" type="ORF">GPM918_LOCUS26163</name>
    <name evidence="2" type="ORF">OVA965_LOCUS14821</name>
    <name evidence="5" type="ORF">SRO942_LOCUS26259</name>
    <name evidence="4" type="ORF">TMI583_LOCUS14827</name>
</gene>
<evidence type="ECO:0000313" key="6">
    <source>
        <dbReference type="Proteomes" id="UP000663829"/>
    </source>
</evidence>
<comment type="caution">
    <text evidence="3">The sequence shown here is derived from an EMBL/GenBank/DDBJ whole genome shotgun (WGS) entry which is preliminary data.</text>
</comment>
<dbReference type="EMBL" id="CAJOBA010006530">
    <property type="protein sequence ID" value="CAF3775564.1"/>
    <property type="molecule type" value="Genomic_DNA"/>
</dbReference>
<dbReference type="EMBL" id="CAJNOK010006521">
    <property type="protein sequence ID" value="CAF1006443.1"/>
    <property type="molecule type" value="Genomic_DNA"/>
</dbReference>
<evidence type="ECO:0000256" key="1">
    <source>
        <dbReference type="SAM" id="MobiDB-lite"/>
    </source>
</evidence>
<protein>
    <submittedName>
        <fullName evidence="3">Uncharacterized protein</fullName>
    </submittedName>
</protein>
<dbReference type="Proteomes" id="UP000682733">
    <property type="component" value="Unassembled WGS sequence"/>
</dbReference>
<keyword evidence="6" id="KW-1185">Reference proteome</keyword>
<feature type="compositionally biased region" description="Polar residues" evidence="1">
    <location>
        <begin position="39"/>
        <end position="51"/>
    </location>
</feature>
<organism evidence="3 6">
    <name type="scientific">Didymodactylos carnosus</name>
    <dbReference type="NCBI Taxonomy" id="1234261"/>
    <lineage>
        <taxon>Eukaryota</taxon>
        <taxon>Metazoa</taxon>
        <taxon>Spiralia</taxon>
        <taxon>Gnathifera</taxon>
        <taxon>Rotifera</taxon>
        <taxon>Eurotatoria</taxon>
        <taxon>Bdelloidea</taxon>
        <taxon>Philodinida</taxon>
        <taxon>Philodinidae</taxon>
        <taxon>Didymodactylos</taxon>
    </lineage>
</organism>
<dbReference type="EMBL" id="CAJOBC010014785">
    <property type="protein sequence ID" value="CAF4021301.1"/>
    <property type="molecule type" value="Genomic_DNA"/>
</dbReference>
<evidence type="ECO:0000313" key="4">
    <source>
        <dbReference type="EMBL" id="CAF3775564.1"/>
    </source>
</evidence>
<proteinExistence type="predicted"/>
<evidence type="ECO:0000313" key="2">
    <source>
        <dbReference type="EMBL" id="CAF1006443.1"/>
    </source>
</evidence>
<evidence type="ECO:0000313" key="3">
    <source>
        <dbReference type="EMBL" id="CAF1251658.1"/>
    </source>
</evidence>
<dbReference type="Proteomes" id="UP000677228">
    <property type="component" value="Unassembled WGS sequence"/>
</dbReference>
<accession>A0A815A3U1</accession>
<reference evidence="3" key="1">
    <citation type="submission" date="2021-02" db="EMBL/GenBank/DDBJ databases">
        <authorList>
            <person name="Nowell W R."/>
        </authorList>
    </citation>
    <scope>NUCLEOTIDE SEQUENCE</scope>
</reference>
<feature type="region of interest" description="Disordered" evidence="1">
    <location>
        <begin position="38"/>
        <end position="66"/>
    </location>
</feature>
<dbReference type="AlphaFoldDB" id="A0A815A3U1"/>
<dbReference type="Proteomes" id="UP000663829">
    <property type="component" value="Unassembled WGS sequence"/>
</dbReference>
<dbReference type="Proteomes" id="UP000681722">
    <property type="component" value="Unassembled WGS sequence"/>
</dbReference>